<name>A0ABR3TLK1_9PEZI</name>
<evidence type="ECO:0000259" key="6">
    <source>
        <dbReference type="PROSITE" id="PS50850"/>
    </source>
</evidence>
<gene>
    <name evidence="7" type="ORF">SLS58_006946</name>
</gene>
<feature type="transmembrane region" description="Helical" evidence="5">
    <location>
        <begin position="87"/>
        <end position="106"/>
    </location>
</feature>
<keyword evidence="3 5" id="KW-1133">Transmembrane helix</keyword>
<evidence type="ECO:0000256" key="4">
    <source>
        <dbReference type="ARBA" id="ARBA00023136"/>
    </source>
</evidence>
<organism evidence="7 8">
    <name type="scientific">Diplodia intermedia</name>
    <dbReference type="NCBI Taxonomy" id="856260"/>
    <lineage>
        <taxon>Eukaryota</taxon>
        <taxon>Fungi</taxon>
        <taxon>Dikarya</taxon>
        <taxon>Ascomycota</taxon>
        <taxon>Pezizomycotina</taxon>
        <taxon>Dothideomycetes</taxon>
        <taxon>Dothideomycetes incertae sedis</taxon>
        <taxon>Botryosphaeriales</taxon>
        <taxon>Botryosphaeriaceae</taxon>
        <taxon>Diplodia</taxon>
    </lineage>
</organism>
<dbReference type="InterPro" id="IPR036259">
    <property type="entry name" value="MFS_trans_sf"/>
</dbReference>
<dbReference type="PANTHER" id="PTHR23502">
    <property type="entry name" value="MAJOR FACILITATOR SUPERFAMILY"/>
    <property type="match status" value="1"/>
</dbReference>
<evidence type="ECO:0000256" key="3">
    <source>
        <dbReference type="ARBA" id="ARBA00022989"/>
    </source>
</evidence>
<reference evidence="7 8" key="1">
    <citation type="journal article" date="2023" name="Plant Dis.">
        <title>First Report of Diplodia intermedia Causing Canker and Dieback Diseases on Apple Trees in Canada.</title>
        <authorList>
            <person name="Ellouze W."/>
            <person name="Ilyukhin E."/>
            <person name="Sulman M."/>
            <person name="Ali S."/>
        </authorList>
    </citation>
    <scope>NUCLEOTIDE SEQUENCE [LARGE SCALE GENOMIC DNA]</scope>
    <source>
        <strain evidence="7 8">M45-28</strain>
    </source>
</reference>
<dbReference type="Gene3D" id="1.20.1250.20">
    <property type="entry name" value="MFS general substrate transporter like domains"/>
    <property type="match status" value="1"/>
</dbReference>
<keyword evidence="4 5" id="KW-0472">Membrane</keyword>
<dbReference type="EMBL" id="JAKEKT020000050">
    <property type="protein sequence ID" value="KAL1640448.1"/>
    <property type="molecule type" value="Genomic_DNA"/>
</dbReference>
<feature type="transmembrane region" description="Helical" evidence="5">
    <location>
        <begin position="46"/>
        <end position="67"/>
    </location>
</feature>
<comment type="caution">
    <text evidence="7">The sequence shown here is derived from an EMBL/GenBank/DDBJ whole genome shotgun (WGS) entry which is preliminary data.</text>
</comment>
<feature type="domain" description="Major facilitator superfamily (MFS) profile" evidence="6">
    <location>
        <begin position="47"/>
        <end position="164"/>
    </location>
</feature>
<evidence type="ECO:0000313" key="7">
    <source>
        <dbReference type="EMBL" id="KAL1640448.1"/>
    </source>
</evidence>
<keyword evidence="2 5" id="KW-0812">Transmembrane</keyword>
<evidence type="ECO:0000256" key="2">
    <source>
        <dbReference type="ARBA" id="ARBA00022692"/>
    </source>
</evidence>
<comment type="subcellular location">
    <subcellularLocation>
        <location evidence="1">Membrane</location>
        <topology evidence="1">Multi-pass membrane protein</topology>
    </subcellularLocation>
</comment>
<evidence type="ECO:0000256" key="5">
    <source>
        <dbReference type="SAM" id="Phobius"/>
    </source>
</evidence>
<sequence length="164" mass="17183">MPLGVVDTSVENVPGTVSLIDEGTGDTVQDLKHGRGKNWPLWKKDVAYVSVFIGTIIFAAVPAPMLAPATVVLSGILGVTLDEVAELSGYQLLLVGCFGLVVSALARKYGKRPQFVFAAVMGVIGTGICIAAHEDYNILLAGRLIQGFGTTAFESLSVAMLGDM</sequence>
<dbReference type="PROSITE" id="PS50850">
    <property type="entry name" value="MFS"/>
    <property type="match status" value="1"/>
</dbReference>
<dbReference type="Pfam" id="PF07690">
    <property type="entry name" value="MFS_1"/>
    <property type="match status" value="1"/>
</dbReference>
<dbReference type="InterPro" id="IPR020846">
    <property type="entry name" value="MFS_dom"/>
</dbReference>
<proteinExistence type="predicted"/>
<keyword evidence="8" id="KW-1185">Reference proteome</keyword>
<evidence type="ECO:0000313" key="8">
    <source>
        <dbReference type="Proteomes" id="UP001521184"/>
    </source>
</evidence>
<dbReference type="Proteomes" id="UP001521184">
    <property type="component" value="Unassembled WGS sequence"/>
</dbReference>
<accession>A0ABR3TLK1</accession>
<dbReference type="SUPFAM" id="SSF103473">
    <property type="entry name" value="MFS general substrate transporter"/>
    <property type="match status" value="1"/>
</dbReference>
<protein>
    <recommendedName>
        <fullName evidence="6">Major facilitator superfamily (MFS) profile domain-containing protein</fullName>
    </recommendedName>
</protein>
<feature type="transmembrane region" description="Helical" evidence="5">
    <location>
        <begin position="115"/>
        <end position="133"/>
    </location>
</feature>
<evidence type="ECO:0000256" key="1">
    <source>
        <dbReference type="ARBA" id="ARBA00004141"/>
    </source>
</evidence>
<dbReference type="InterPro" id="IPR011701">
    <property type="entry name" value="MFS"/>
</dbReference>
<dbReference type="PANTHER" id="PTHR23502:SF29">
    <property type="entry name" value="TRANSPORTER, PUTATIVE (AFU_ORTHOLOGUE AFUA_6G06680)-RELATED"/>
    <property type="match status" value="1"/>
</dbReference>